<gene>
    <name evidence="1" type="ORF">C2845_PM15G18480</name>
</gene>
<dbReference type="AlphaFoldDB" id="A0A3L6Q954"/>
<dbReference type="Proteomes" id="UP000275267">
    <property type="component" value="Unassembled WGS sequence"/>
</dbReference>
<evidence type="ECO:0000313" key="1">
    <source>
        <dbReference type="EMBL" id="RLM75149.1"/>
    </source>
</evidence>
<reference evidence="2" key="1">
    <citation type="journal article" date="2019" name="Nat. Commun.">
        <title>The genome of broomcorn millet.</title>
        <authorList>
            <person name="Zou C."/>
            <person name="Miki D."/>
            <person name="Li D."/>
            <person name="Tang Q."/>
            <person name="Xiao L."/>
            <person name="Rajput S."/>
            <person name="Deng P."/>
            <person name="Jia W."/>
            <person name="Huang R."/>
            <person name="Zhang M."/>
            <person name="Sun Y."/>
            <person name="Hu J."/>
            <person name="Fu X."/>
            <person name="Schnable P.S."/>
            <person name="Li F."/>
            <person name="Zhang H."/>
            <person name="Feng B."/>
            <person name="Zhu X."/>
            <person name="Liu R."/>
            <person name="Schnable J.C."/>
            <person name="Zhu J.-K."/>
            <person name="Zhang H."/>
        </authorList>
    </citation>
    <scope>NUCLEOTIDE SEQUENCE [LARGE SCALE GENOMIC DNA]</scope>
</reference>
<dbReference type="EMBL" id="PQIB02000013">
    <property type="protein sequence ID" value="RLM75149.1"/>
    <property type="molecule type" value="Genomic_DNA"/>
</dbReference>
<accession>A0A3L6Q954</accession>
<evidence type="ECO:0000313" key="2">
    <source>
        <dbReference type="Proteomes" id="UP000275267"/>
    </source>
</evidence>
<dbReference type="OrthoDB" id="1733786at2759"/>
<comment type="caution">
    <text evidence="1">The sequence shown here is derived from an EMBL/GenBank/DDBJ whole genome shotgun (WGS) entry which is preliminary data.</text>
</comment>
<sequence>MYKDATERIVRAMRTILQPCERSKMVRCVIHTGSVVAASPLKDDGQGFKHFVDESCWTPLNLS</sequence>
<keyword evidence="2" id="KW-1185">Reference proteome</keyword>
<dbReference type="STRING" id="4540.A0A3L6Q954"/>
<dbReference type="Gene3D" id="3.40.50.720">
    <property type="entry name" value="NAD(P)-binding Rossmann-like Domain"/>
    <property type="match status" value="1"/>
</dbReference>
<protein>
    <submittedName>
        <fullName evidence="1">Dihydroflavonol-4-reductase-like</fullName>
    </submittedName>
</protein>
<name>A0A3L6Q954_PANMI</name>
<proteinExistence type="predicted"/>
<organism evidence="1 2">
    <name type="scientific">Panicum miliaceum</name>
    <name type="common">Proso millet</name>
    <name type="synonym">Broomcorn millet</name>
    <dbReference type="NCBI Taxonomy" id="4540"/>
    <lineage>
        <taxon>Eukaryota</taxon>
        <taxon>Viridiplantae</taxon>
        <taxon>Streptophyta</taxon>
        <taxon>Embryophyta</taxon>
        <taxon>Tracheophyta</taxon>
        <taxon>Spermatophyta</taxon>
        <taxon>Magnoliopsida</taxon>
        <taxon>Liliopsida</taxon>
        <taxon>Poales</taxon>
        <taxon>Poaceae</taxon>
        <taxon>PACMAD clade</taxon>
        <taxon>Panicoideae</taxon>
        <taxon>Panicodae</taxon>
        <taxon>Paniceae</taxon>
        <taxon>Panicinae</taxon>
        <taxon>Panicum</taxon>
        <taxon>Panicum sect. Panicum</taxon>
    </lineage>
</organism>